<organism evidence="1">
    <name type="scientific">Eucalyptus grandis</name>
    <name type="common">Flooded gum</name>
    <dbReference type="NCBI Taxonomy" id="71139"/>
    <lineage>
        <taxon>Eukaryota</taxon>
        <taxon>Viridiplantae</taxon>
        <taxon>Streptophyta</taxon>
        <taxon>Embryophyta</taxon>
        <taxon>Tracheophyta</taxon>
        <taxon>Spermatophyta</taxon>
        <taxon>Magnoliopsida</taxon>
        <taxon>eudicotyledons</taxon>
        <taxon>Gunneridae</taxon>
        <taxon>Pentapetalae</taxon>
        <taxon>rosids</taxon>
        <taxon>malvids</taxon>
        <taxon>Myrtales</taxon>
        <taxon>Myrtaceae</taxon>
        <taxon>Myrtoideae</taxon>
        <taxon>Eucalypteae</taxon>
        <taxon>Eucalyptus</taxon>
    </lineage>
</organism>
<dbReference type="KEGG" id="egr:104443287"/>
<accession>A0A059CJL2</accession>
<dbReference type="Gramene" id="KCW78414">
    <property type="protein sequence ID" value="KCW78414"/>
    <property type="gene ID" value="EUGRSUZ_D02579"/>
</dbReference>
<dbReference type="OrthoDB" id="1495935at2759"/>
<sequence>MATQLSTLAKLHGPKSLSSCGQNKPIKRSKVRHCSEKDAGHDHYRIECTELHGDTAFGEKKCQSWRRRGRDPPRLLGLWYLGSSIRYILMKAKAFYNEFCCDAFEDSLVVKNDGAVSLVDPYFSIPVTPPPSVSP</sequence>
<name>A0A059CJL2_EUCGR</name>
<protein>
    <submittedName>
        <fullName evidence="1">Uncharacterized protein</fullName>
    </submittedName>
</protein>
<gene>
    <name evidence="1" type="ORF">EUGRSUZ_D02579</name>
</gene>
<dbReference type="EMBL" id="KK198756">
    <property type="protein sequence ID" value="KCW78414.1"/>
    <property type="molecule type" value="Genomic_DNA"/>
</dbReference>
<dbReference type="AlphaFoldDB" id="A0A059CJL2"/>
<proteinExistence type="predicted"/>
<evidence type="ECO:0000313" key="1">
    <source>
        <dbReference type="EMBL" id="KCW78414.1"/>
    </source>
</evidence>
<dbReference type="InParanoid" id="A0A059CJL2"/>
<reference evidence="1" key="1">
    <citation type="submission" date="2013-07" db="EMBL/GenBank/DDBJ databases">
        <title>The genome of Eucalyptus grandis.</title>
        <authorList>
            <person name="Schmutz J."/>
            <person name="Hayes R."/>
            <person name="Myburg A."/>
            <person name="Tuskan G."/>
            <person name="Grattapaglia D."/>
            <person name="Rokhsar D.S."/>
        </authorList>
    </citation>
    <scope>NUCLEOTIDE SEQUENCE</scope>
    <source>
        <tissue evidence="1">Leaf extractions</tissue>
    </source>
</reference>